<evidence type="ECO:0000256" key="2">
    <source>
        <dbReference type="ARBA" id="ARBA00022741"/>
    </source>
</evidence>
<dbReference type="InterPro" id="IPR000432">
    <property type="entry name" value="DNA_mismatch_repair_MutS_C"/>
</dbReference>
<dbReference type="GO" id="GO:0140664">
    <property type="term" value="F:ATP-dependent DNA damage sensor activity"/>
    <property type="evidence" value="ECO:0007669"/>
    <property type="project" value="InterPro"/>
</dbReference>
<dbReference type="GO" id="GO:0005524">
    <property type="term" value="F:ATP binding"/>
    <property type="evidence" value="ECO:0007669"/>
    <property type="project" value="UniProtKB-UniRule"/>
</dbReference>
<keyword evidence="5 7" id="KW-0694">RNA-binding</keyword>
<evidence type="ECO:0000313" key="11">
    <source>
        <dbReference type="EMBL" id="KPQ36458.1"/>
    </source>
</evidence>
<comment type="caution">
    <text evidence="11">The sequence shown here is derived from an EMBL/GenBank/DDBJ whole genome shotgun (WGS) entry which is preliminary data.</text>
</comment>
<keyword evidence="4 7" id="KW-0067">ATP-binding</keyword>
<dbReference type="PANTHER" id="PTHR48466:SF2">
    <property type="entry name" value="OS10G0509000 PROTEIN"/>
    <property type="match status" value="1"/>
</dbReference>
<evidence type="ECO:0000259" key="10">
    <source>
        <dbReference type="PROSITE" id="PS50828"/>
    </source>
</evidence>
<dbReference type="InterPro" id="IPR007696">
    <property type="entry name" value="DNA_mismatch_repair_MutS_core"/>
</dbReference>
<dbReference type="NCBIfam" id="TIGR01069">
    <property type="entry name" value="mutS2"/>
    <property type="match status" value="1"/>
</dbReference>
<dbReference type="PROSITE" id="PS00486">
    <property type="entry name" value="DNA_MISMATCH_REPAIR_2"/>
    <property type="match status" value="1"/>
</dbReference>
<dbReference type="SMART" id="SM00534">
    <property type="entry name" value="MUTSac"/>
    <property type="match status" value="1"/>
</dbReference>
<feature type="binding site" evidence="7">
    <location>
        <begin position="343"/>
        <end position="350"/>
    </location>
    <ligand>
        <name>ATP</name>
        <dbReference type="ChEBI" id="CHEBI:30616"/>
    </ligand>
</feature>
<dbReference type="Proteomes" id="UP000050465">
    <property type="component" value="Unassembled WGS sequence"/>
</dbReference>
<gene>
    <name evidence="7 11" type="primary">mutS2</name>
    <name evidence="7" type="synonym">rqcU</name>
    <name evidence="11" type="ORF">HLUCCA11_06235</name>
</gene>
<dbReference type="EC" id="3.6.4.-" evidence="7"/>
<evidence type="ECO:0000256" key="4">
    <source>
        <dbReference type="ARBA" id="ARBA00022840"/>
    </source>
</evidence>
<dbReference type="SUPFAM" id="SSF48334">
    <property type="entry name" value="DNA repair protein MutS, domain III"/>
    <property type="match status" value="1"/>
</dbReference>
<dbReference type="PANTHER" id="PTHR48466">
    <property type="entry name" value="OS10G0509000 PROTEIN-RELATED"/>
    <property type="match status" value="1"/>
</dbReference>
<dbReference type="SMART" id="SM00463">
    <property type="entry name" value="SMR"/>
    <property type="match status" value="1"/>
</dbReference>
<evidence type="ECO:0000256" key="1">
    <source>
        <dbReference type="ARBA" id="ARBA00022730"/>
    </source>
</evidence>
<keyword evidence="1 7" id="KW-0699">rRNA-binding</keyword>
<evidence type="ECO:0000256" key="7">
    <source>
        <dbReference type="HAMAP-Rule" id="MF_00092"/>
    </source>
</evidence>
<evidence type="ECO:0000256" key="8">
    <source>
        <dbReference type="SAM" id="Coils"/>
    </source>
</evidence>
<dbReference type="Pfam" id="PF20297">
    <property type="entry name" value="MSSS"/>
    <property type="match status" value="1"/>
</dbReference>
<feature type="region of interest" description="Disordered" evidence="9">
    <location>
        <begin position="419"/>
        <end position="441"/>
    </location>
</feature>
<dbReference type="Pfam" id="PF00488">
    <property type="entry name" value="MutS_V"/>
    <property type="match status" value="2"/>
</dbReference>
<dbReference type="CDD" id="cd03280">
    <property type="entry name" value="ABC_MutS2"/>
    <property type="match status" value="1"/>
</dbReference>
<evidence type="ECO:0000313" key="12">
    <source>
        <dbReference type="Proteomes" id="UP000050465"/>
    </source>
</evidence>
<protein>
    <recommendedName>
        <fullName evidence="7">Endonuclease MutS2</fullName>
        <ecNumber evidence="7">3.1.-.-</ecNumber>
    </recommendedName>
    <alternativeName>
        <fullName evidence="7">Ribosome-associated protein quality control-upstream factor</fullName>
        <shortName evidence="7">RQC-upstream factor</shortName>
        <shortName evidence="7">RqcU</shortName>
        <ecNumber evidence="7">3.6.4.-</ecNumber>
    </alternativeName>
</protein>
<keyword evidence="3 7" id="KW-0378">Hydrolase</keyword>
<keyword evidence="6 7" id="KW-0238">DNA-binding</keyword>
<dbReference type="SUPFAM" id="SSF52540">
    <property type="entry name" value="P-loop containing nucleoside triphosphate hydrolases"/>
    <property type="match status" value="1"/>
</dbReference>
<dbReference type="EMBL" id="LJZR01000006">
    <property type="protein sequence ID" value="KPQ36458.1"/>
    <property type="molecule type" value="Genomic_DNA"/>
</dbReference>
<dbReference type="HAMAP" id="MF_00092">
    <property type="entry name" value="MutS2"/>
    <property type="match status" value="1"/>
</dbReference>
<reference evidence="11 12" key="1">
    <citation type="submission" date="2015-09" db="EMBL/GenBank/DDBJ databases">
        <title>Identification and resolution of microdiversity through metagenomic sequencing of parallel consortia.</title>
        <authorList>
            <person name="Nelson W.C."/>
            <person name="Romine M.F."/>
            <person name="Lindemann S.R."/>
        </authorList>
    </citation>
    <scope>NUCLEOTIDE SEQUENCE [LARGE SCALE GENOMIC DNA]</scope>
    <source>
        <strain evidence="11">Ana</strain>
    </source>
</reference>
<name>A0A0N8KNG3_9CYAN</name>
<dbReference type="InterPro" id="IPR036187">
    <property type="entry name" value="DNA_mismatch_repair_MutS_sf"/>
</dbReference>
<dbReference type="EC" id="3.1.-.-" evidence="7"/>
<feature type="domain" description="Smr" evidence="10">
    <location>
        <begin position="772"/>
        <end position="842"/>
    </location>
</feature>
<dbReference type="InterPro" id="IPR002625">
    <property type="entry name" value="Smr_dom"/>
</dbReference>
<feature type="coiled-coil region" evidence="8">
    <location>
        <begin position="543"/>
        <end position="609"/>
    </location>
</feature>
<evidence type="ECO:0000256" key="9">
    <source>
        <dbReference type="SAM" id="MobiDB-lite"/>
    </source>
</evidence>
<dbReference type="PROSITE" id="PS50828">
    <property type="entry name" value="SMR"/>
    <property type="match status" value="1"/>
</dbReference>
<evidence type="ECO:0000256" key="5">
    <source>
        <dbReference type="ARBA" id="ARBA00022884"/>
    </source>
</evidence>
<dbReference type="InterPro" id="IPR036063">
    <property type="entry name" value="Smr_dom_sf"/>
</dbReference>
<dbReference type="InterPro" id="IPR027417">
    <property type="entry name" value="P-loop_NTPase"/>
</dbReference>
<dbReference type="GO" id="GO:0043023">
    <property type="term" value="F:ribosomal large subunit binding"/>
    <property type="evidence" value="ECO:0007669"/>
    <property type="project" value="UniProtKB-UniRule"/>
</dbReference>
<feature type="compositionally biased region" description="Basic and acidic residues" evidence="9">
    <location>
        <begin position="722"/>
        <end position="734"/>
    </location>
</feature>
<comment type="function">
    <text evidence="7">Acts as a ribosome collision sensor, splitting the ribosome into its 2 subunits. Detects stalled/collided 70S ribosomes which it binds and splits by an ATP-hydrolysis driven conformational change. Acts upstream of the ribosome quality control system (RQC), a ribosome-associated complex that mediates the extraction of incompletely synthesized nascent chains from stalled ribosomes and their subsequent degradation. Probably generates substrates for RQC.</text>
</comment>
<dbReference type="SMART" id="SM00533">
    <property type="entry name" value="MUTSd"/>
    <property type="match status" value="1"/>
</dbReference>
<evidence type="ECO:0000256" key="6">
    <source>
        <dbReference type="ARBA" id="ARBA00023125"/>
    </source>
</evidence>
<keyword evidence="8" id="KW-0175">Coiled coil</keyword>
<dbReference type="GO" id="GO:0072344">
    <property type="term" value="P:rescue of stalled ribosome"/>
    <property type="evidence" value="ECO:0007669"/>
    <property type="project" value="UniProtKB-UniRule"/>
</dbReference>
<feature type="compositionally biased region" description="Low complexity" evidence="9">
    <location>
        <begin position="424"/>
        <end position="441"/>
    </location>
</feature>
<keyword evidence="7" id="KW-0255">Endonuclease</keyword>
<organism evidence="11 12">
    <name type="scientific">Phormidesmis priestleyi Ana</name>
    <dbReference type="NCBI Taxonomy" id="1666911"/>
    <lineage>
        <taxon>Bacteria</taxon>
        <taxon>Bacillati</taxon>
        <taxon>Cyanobacteriota</taxon>
        <taxon>Cyanophyceae</taxon>
        <taxon>Leptolyngbyales</taxon>
        <taxon>Leptolyngbyaceae</taxon>
        <taxon>Phormidesmis</taxon>
    </lineage>
</organism>
<dbReference type="PIRSF" id="PIRSF005814">
    <property type="entry name" value="MutS_YshD"/>
    <property type="match status" value="1"/>
</dbReference>
<keyword evidence="7" id="KW-0540">Nuclease</keyword>
<accession>A0A0N8KNG3</accession>
<dbReference type="InterPro" id="IPR046893">
    <property type="entry name" value="MSSS"/>
</dbReference>
<sequence>MPQATPSIQPETLNLLEWPRLCRHLATFTATSLGTTAAKRLPIPKTRAESEVLLAQTVEVAQLESTVGGLQFGGIRDIGVALERAKVQAILSGDELLEIATTLAGTRRLRRQIDSRDDLPVLQALVENLRTFPELEQEIHRCIDDRGKVADSASEKLGGVRRQLKVVRDRIYTKLQSILQRQSGAVQENLITQRSDRFVIPVKADRKDAIPGIVHDVSTSGSTLYVEPHSVVENGNKRRALRKEEEVEEEAIREQLTYQVAEVLPELEHLMVTVIRLDLASARARYGLWMDGNAPRFVDNEQITLRQLKHPLLLWQQKKEQSSPVVPTDLVMRPDLRVIAITGPNTGGKTVTLKTLGLTALMAKVGMFVPAREPVELPWFDSVLADIGDEQSIEQSLSTFSGHVKRIGRILDELDRSREQLGQESENSGENSGANSGANSSANSSANSLVLLDEVGAGTDPSEGSALAIALLKHLADHTRLTVATTHYGELKALKYEDDRFENASVEFDDVKLAPTYRLLWGIPGRSNALSIARRLGMKESVLAQAKRQMSSANEDVNQIIEGLEAQRRRQEKRAAEAEKLVAKAENFYKEVEARAQSLRDREQKMKRQQEKDVETALLHARAEVAKVIRDLQKGSKTGQDAQKATEALNAIEEKRLPTGKHPAKVKSTGQGYRPKEGDRIRLLSLGGQLADVLEEADDDGKVVVRFGMMKMTADLSDIESLKGEKAEPIEKKAKSPQTGQTGAKSPAKEASKAPLEASSQPLMMKTERNTVDLRGMRVSEAESVIEEAIARANGPLWIVHGHGTGKLRRGVQEYLKLHPQVQSFEAADQADGGKGVTIAKL</sequence>
<evidence type="ECO:0000256" key="3">
    <source>
        <dbReference type="ARBA" id="ARBA00022801"/>
    </source>
</evidence>
<comment type="similarity">
    <text evidence="7">Belongs to the DNA mismatch repair MutS family. MutS2 subfamily.</text>
</comment>
<dbReference type="GO" id="GO:0004519">
    <property type="term" value="F:endonuclease activity"/>
    <property type="evidence" value="ECO:0007669"/>
    <property type="project" value="UniProtKB-UniRule"/>
</dbReference>
<feature type="region of interest" description="Disordered" evidence="9">
    <location>
        <begin position="722"/>
        <end position="761"/>
    </location>
</feature>
<comment type="function">
    <text evidence="7">Endonuclease that is involved in the suppression of homologous recombination and thus may have a key role in the control of bacterial genetic diversity.</text>
</comment>
<dbReference type="Gene3D" id="3.30.1370.110">
    <property type="match status" value="1"/>
</dbReference>
<proteinExistence type="inferred from homology"/>
<dbReference type="AlphaFoldDB" id="A0A0N8KNG3"/>
<comment type="subunit">
    <text evidence="7">Homodimer. Binds to stalled ribosomes, contacting rRNA.</text>
</comment>
<dbReference type="Pfam" id="PF01713">
    <property type="entry name" value="Smr"/>
    <property type="match status" value="1"/>
</dbReference>
<dbReference type="Gene3D" id="3.40.50.300">
    <property type="entry name" value="P-loop containing nucleotide triphosphate hydrolases"/>
    <property type="match status" value="1"/>
</dbReference>
<keyword evidence="2 7" id="KW-0547">Nucleotide-binding</keyword>
<dbReference type="STRING" id="1666911.HLUCCA11_06235"/>
<dbReference type="GO" id="GO:0030983">
    <property type="term" value="F:mismatched DNA binding"/>
    <property type="evidence" value="ECO:0007669"/>
    <property type="project" value="InterPro"/>
</dbReference>
<dbReference type="GO" id="GO:0019843">
    <property type="term" value="F:rRNA binding"/>
    <property type="evidence" value="ECO:0007669"/>
    <property type="project" value="UniProtKB-UniRule"/>
</dbReference>
<dbReference type="InterPro" id="IPR045076">
    <property type="entry name" value="MutS"/>
</dbReference>
<dbReference type="GO" id="GO:0045910">
    <property type="term" value="P:negative regulation of DNA recombination"/>
    <property type="evidence" value="ECO:0007669"/>
    <property type="project" value="InterPro"/>
</dbReference>
<dbReference type="InterPro" id="IPR005747">
    <property type="entry name" value="MutS2"/>
</dbReference>
<dbReference type="GO" id="GO:0016887">
    <property type="term" value="F:ATP hydrolysis activity"/>
    <property type="evidence" value="ECO:0007669"/>
    <property type="project" value="InterPro"/>
</dbReference>
<dbReference type="SUPFAM" id="SSF160443">
    <property type="entry name" value="SMR domain-like"/>
    <property type="match status" value="1"/>
</dbReference>
<dbReference type="PATRIC" id="fig|1666911.3.peg.5172"/>
<dbReference type="GO" id="GO:0006298">
    <property type="term" value="P:mismatch repair"/>
    <property type="evidence" value="ECO:0007669"/>
    <property type="project" value="InterPro"/>
</dbReference>